<sequence>MEMAKAGGKVVVEKSNTCEECGASFKKPAYLKKHMQSHSPESILKFDEGSCKLELKEISRRHTSRSRLKIGESQSINEKASILIHCMVR</sequence>
<dbReference type="Pfam" id="PF00096">
    <property type="entry name" value="zf-C2H2"/>
    <property type="match status" value="1"/>
</dbReference>
<dbReference type="Proteomes" id="UP000238479">
    <property type="component" value="Chromosome 1"/>
</dbReference>
<keyword evidence="3 5" id="KW-0863">Zinc-finger</keyword>
<dbReference type="Gene3D" id="3.30.160.60">
    <property type="entry name" value="Classic Zinc Finger"/>
    <property type="match status" value="1"/>
</dbReference>
<evidence type="ECO:0000256" key="1">
    <source>
        <dbReference type="ARBA" id="ARBA00022723"/>
    </source>
</evidence>
<organism evidence="7 8">
    <name type="scientific">Rosa chinensis</name>
    <name type="common">China rose</name>
    <dbReference type="NCBI Taxonomy" id="74649"/>
    <lineage>
        <taxon>Eukaryota</taxon>
        <taxon>Viridiplantae</taxon>
        <taxon>Streptophyta</taxon>
        <taxon>Embryophyta</taxon>
        <taxon>Tracheophyta</taxon>
        <taxon>Spermatophyta</taxon>
        <taxon>Magnoliopsida</taxon>
        <taxon>eudicotyledons</taxon>
        <taxon>Gunneridae</taxon>
        <taxon>Pentapetalae</taxon>
        <taxon>rosids</taxon>
        <taxon>fabids</taxon>
        <taxon>Rosales</taxon>
        <taxon>Rosaceae</taxon>
        <taxon>Rosoideae</taxon>
        <taxon>Rosoideae incertae sedis</taxon>
        <taxon>Rosa</taxon>
    </lineage>
</organism>
<dbReference type="InterPro" id="IPR013087">
    <property type="entry name" value="Znf_C2H2_type"/>
</dbReference>
<dbReference type="SMART" id="SM00355">
    <property type="entry name" value="ZnF_C2H2"/>
    <property type="match status" value="1"/>
</dbReference>
<name>A0A2P6SCN3_ROSCH</name>
<reference evidence="7 8" key="1">
    <citation type="journal article" date="2018" name="Nat. Genet.">
        <title>The Rosa genome provides new insights in the design of modern roses.</title>
        <authorList>
            <person name="Bendahmane M."/>
        </authorList>
    </citation>
    <scope>NUCLEOTIDE SEQUENCE [LARGE SCALE GENOMIC DNA]</scope>
    <source>
        <strain evidence="8">cv. Old Blush</strain>
    </source>
</reference>
<feature type="domain" description="C2H2-type" evidence="6">
    <location>
        <begin position="16"/>
        <end position="43"/>
    </location>
</feature>
<proteinExistence type="predicted"/>
<dbReference type="Gramene" id="PRQ56429">
    <property type="protein sequence ID" value="PRQ56429"/>
    <property type="gene ID" value="RchiOBHm_Chr1g0336331"/>
</dbReference>
<dbReference type="PROSITE" id="PS50157">
    <property type="entry name" value="ZINC_FINGER_C2H2_2"/>
    <property type="match status" value="1"/>
</dbReference>
<dbReference type="FunFam" id="3.30.160.60:FF:000100">
    <property type="entry name" value="Zinc finger 45-like"/>
    <property type="match status" value="1"/>
</dbReference>
<evidence type="ECO:0000259" key="6">
    <source>
        <dbReference type="PROSITE" id="PS50157"/>
    </source>
</evidence>
<keyword evidence="8" id="KW-1185">Reference proteome</keyword>
<keyword evidence="1" id="KW-0479">Metal-binding</keyword>
<keyword evidence="4" id="KW-0862">Zinc</keyword>
<keyword evidence="2" id="KW-0677">Repeat</keyword>
<gene>
    <name evidence="7" type="ORF">RchiOBHm_Chr1g0336331</name>
</gene>
<dbReference type="InterPro" id="IPR036236">
    <property type="entry name" value="Znf_C2H2_sf"/>
</dbReference>
<evidence type="ECO:0000256" key="3">
    <source>
        <dbReference type="ARBA" id="ARBA00022771"/>
    </source>
</evidence>
<dbReference type="GO" id="GO:0008270">
    <property type="term" value="F:zinc ion binding"/>
    <property type="evidence" value="ECO:0007669"/>
    <property type="project" value="UniProtKB-KW"/>
</dbReference>
<evidence type="ECO:0000313" key="8">
    <source>
        <dbReference type="Proteomes" id="UP000238479"/>
    </source>
</evidence>
<dbReference type="PROSITE" id="PS00028">
    <property type="entry name" value="ZINC_FINGER_C2H2_1"/>
    <property type="match status" value="1"/>
</dbReference>
<dbReference type="AlphaFoldDB" id="A0A2P6SCN3"/>
<dbReference type="EMBL" id="PDCK01000039">
    <property type="protein sequence ID" value="PRQ56429.1"/>
    <property type="molecule type" value="Genomic_DNA"/>
</dbReference>
<protein>
    <submittedName>
        <fullName evidence="7">Putative transcription factor C2H2 family</fullName>
    </submittedName>
</protein>
<evidence type="ECO:0000256" key="5">
    <source>
        <dbReference type="PROSITE-ProRule" id="PRU00042"/>
    </source>
</evidence>
<dbReference type="SUPFAM" id="SSF57667">
    <property type="entry name" value="beta-beta-alpha zinc fingers"/>
    <property type="match status" value="1"/>
</dbReference>
<evidence type="ECO:0000313" key="7">
    <source>
        <dbReference type="EMBL" id="PRQ56429.1"/>
    </source>
</evidence>
<accession>A0A2P6SCN3</accession>
<evidence type="ECO:0000256" key="4">
    <source>
        <dbReference type="ARBA" id="ARBA00022833"/>
    </source>
</evidence>
<evidence type="ECO:0000256" key="2">
    <source>
        <dbReference type="ARBA" id="ARBA00022737"/>
    </source>
</evidence>
<comment type="caution">
    <text evidence="7">The sequence shown here is derived from an EMBL/GenBank/DDBJ whole genome shotgun (WGS) entry which is preliminary data.</text>
</comment>